<dbReference type="PANTHER" id="PTHR11228">
    <property type="entry name" value="RADICAL SAM DOMAIN PROTEIN"/>
    <property type="match status" value="1"/>
</dbReference>
<protein>
    <recommendedName>
        <fullName evidence="3">Radical SAM protein</fullName>
    </recommendedName>
</protein>
<dbReference type="Proteomes" id="UP000019681">
    <property type="component" value="Unassembled WGS sequence"/>
</dbReference>
<dbReference type="AlphaFoldDB" id="A0A017RRE0"/>
<dbReference type="OrthoDB" id="7021155at2"/>
<dbReference type="Gene3D" id="3.20.20.70">
    <property type="entry name" value="Aldolase class I"/>
    <property type="match status" value="1"/>
</dbReference>
<sequence>LDGCNEDTHEKLRQVKGCFNLALKGIRNLCYAGVTTSVSYTLNKWNVNDVEPIIEKLEDMQISALNIRPLLEIGAAAVKNELRAPTSKDYRQVVKTINKYKRKGIGFQIGFNDPISHIYYYRENKANTVIEIQSDGNIFPSYCIPISVGNVKVKSLREYWDSGLNSLWSNKKIQEIAKEIYSCRDLSEIINKINQEDKSKVTAV</sequence>
<dbReference type="PANTHER" id="PTHR11228:SF7">
    <property type="entry name" value="PQQA PEPTIDE CYCLASE"/>
    <property type="match status" value="1"/>
</dbReference>
<dbReference type="SUPFAM" id="SSF102114">
    <property type="entry name" value="Radical SAM enzymes"/>
    <property type="match status" value="1"/>
</dbReference>
<evidence type="ECO:0000313" key="2">
    <source>
        <dbReference type="Proteomes" id="UP000019681"/>
    </source>
</evidence>
<evidence type="ECO:0008006" key="3">
    <source>
        <dbReference type="Google" id="ProtNLM"/>
    </source>
</evidence>
<dbReference type="InterPro" id="IPR013785">
    <property type="entry name" value="Aldolase_TIM"/>
</dbReference>
<dbReference type="STRING" id="1403537.Q428_14575"/>
<dbReference type="RefSeq" id="WP_035381845.1">
    <property type="nucleotide sequence ID" value="NZ_AZQP01000093.1"/>
</dbReference>
<organism evidence="1 2">
    <name type="scientific">Fervidicella metallireducens AeB</name>
    <dbReference type="NCBI Taxonomy" id="1403537"/>
    <lineage>
        <taxon>Bacteria</taxon>
        <taxon>Bacillati</taxon>
        <taxon>Bacillota</taxon>
        <taxon>Clostridia</taxon>
        <taxon>Eubacteriales</taxon>
        <taxon>Clostridiaceae</taxon>
        <taxon>Fervidicella</taxon>
    </lineage>
</organism>
<evidence type="ECO:0000313" key="1">
    <source>
        <dbReference type="EMBL" id="EYE87212.1"/>
    </source>
</evidence>
<keyword evidence="2" id="KW-1185">Reference proteome</keyword>
<name>A0A017RRE0_9CLOT</name>
<feature type="non-terminal residue" evidence="1">
    <location>
        <position position="1"/>
    </location>
</feature>
<dbReference type="InterPro" id="IPR050377">
    <property type="entry name" value="Radical_SAM_PqqE_MftC-like"/>
</dbReference>
<comment type="caution">
    <text evidence="1">The sequence shown here is derived from an EMBL/GenBank/DDBJ whole genome shotgun (WGS) entry which is preliminary data.</text>
</comment>
<gene>
    <name evidence="1" type="ORF">Q428_14575</name>
</gene>
<proteinExistence type="predicted"/>
<dbReference type="EMBL" id="AZQP01000093">
    <property type="protein sequence ID" value="EYE87212.1"/>
    <property type="molecule type" value="Genomic_DNA"/>
</dbReference>
<dbReference type="InterPro" id="IPR058240">
    <property type="entry name" value="rSAM_sf"/>
</dbReference>
<reference evidence="1 2" key="1">
    <citation type="journal article" date="2014" name="Genome Announc.">
        <title>Draft Genome Sequence of Fervidicella metallireducens Strain AeBT, an Iron-Reducing Thermoanaerobe from the Great Artesian Basin.</title>
        <authorList>
            <person name="Patel B.K."/>
        </authorList>
    </citation>
    <scope>NUCLEOTIDE SEQUENCE [LARGE SCALE GENOMIC DNA]</scope>
    <source>
        <strain evidence="1 2">AeB</strain>
    </source>
</reference>
<accession>A0A017RRE0</accession>